<reference evidence="4 5" key="2">
    <citation type="journal article" date="2014" name="Genome Announc.">
        <title>Complete Genome Sequence of Methanoregula formicica SMSPT, a Mesophilic Hydrogenotrophic Methanogen Isolated from a Methanogenic Upflow Anaerobic Sludge Blanket Reactor.</title>
        <authorList>
            <person name="Yamamoto K."/>
            <person name="Tamaki H."/>
            <person name="Cadillo-Quiroz H."/>
            <person name="Imachi H."/>
            <person name="Kyrpides N."/>
            <person name="Woyke T."/>
            <person name="Goodwin L."/>
            <person name="Zinder S.H."/>
            <person name="Kamagata Y."/>
            <person name="Liu W.T."/>
        </authorList>
    </citation>
    <scope>NUCLEOTIDE SEQUENCE [LARGE SCALE GENOMIC DNA]</scope>
    <source>
        <strain evidence="5">DSM 22288 / NBRC 105244 / SMSP</strain>
    </source>
</reference>
<name>L0HKF6_METFS</name>
<evidence type="ECO:0000256" key="1">
    <source>
        <dbReference type="ARBA" id="ARBA00022574"/>
    </source>
</evidence>
<dbReference type="RefSeq" id="WP_015286511.1">
    <property type="nucleotide sequence ID" value="NC_019943.1"/>
</dbReference>
<dbReference type="KEGG" id="mfo:Metfor_2556"/>
<keyword evidence="2" id="KW-0677">Repeat</keyword>
<dbReference type="HOGENOM" id="CLU_314155_0_0_2"/>
<feature type="domain" description="Pyrrolo-quinoline quinone repeat" evidence="3">
    <location>
        <begin position="316"/>
        <end position="453"/>
    </location>
</feature>
<dbReference type="SUPFAM" id="SSF50998">
    <property type="entry name" value="Quinoprotein alcohol dehydrogenase-like"/>
    <property type="match status" value="1"/>
</dbReference>
<keyword evidence="5" id="KW-1185">Reference proteome</keyword>
<dbReference type="GeneID" id="14309948"/>
<dbReference type="InterPro" id="IPR019775">
    <property type="entry name" value="WD40_repeat_CS"/>
</dbReference>
<reference evidence="5" key="1">
    <citation type="submission" date="2011-12" db="EMBL/GenBank/DDBJ databases">
        <title>Complete sequence of Methanoregula formicicum SMSP.</title>
        <authorList>
            <person name="Lucas S."/>
            <person name="Han J."/>
            <person name="Lapidus A."/>
            <person name="Cheng J.-F."/>
            <person name="Goodwin L."/>
            <person name="Pitluck S."/>
            <person name="Peters L."/>
            <person name="Ovchinnikova G."/>
            <person name="Teshima H."/>
            <person name="Detter J.C."/>
            <person name="Han C."/>
            <person name="Tapia R."/>
            <person name="Land M."/>
            <person name="Hauser L."/>
            <person name="Kyrpides N."/>
            <person name="Ivanova N."/>
            <person name="Pagani I."/>
            <person name="Imachi H."/>
            <person name="Tamaki H."/>
            <person name="Sekiguchi Y."/>
            <person name="Kamagata Y."/>
            <person name="Cadillo-Quiroz H."/>
            <person name="Zinder S."/>
            <person name="Liu W.-T."/>
            <person name="Woyke T."/>
        </authorList>
    </citation>
    <scope>NUCLEOTIDE SEQUENCE [LARGE SCALE GENOMIC DNA]</scope>
    <source>
        <strain evidence="5">DSM 22288 / NBRC 105244 / SMSP</strain>
    </source>
</reference>
<dbReference type="InterPro" id="IPR036322">
    <property type="entry name" value="WD40_repeat_dom_sf"/>
</dbReference>
<proteinExistence type="predicted"/>
<evidence type="ECO:0000313" key="5">
    <source>
        <dbReference type="Proteomes" id="UP000010824"/>
    </source>
</evidence>
<dbReference type="PROSITE" id="PS50082">
    <property type="entry name" value="WD_REPEATS_2"/>
    <property type="match status" value="4"/>
</dbReference>
<dbReference type="InterPro" id="IPR002372">
    <property type="entry name" value="PQQ_rpt_dom"/>
</dbReference>
<evidence type="ECO:0000259" key="3">
    <source>
        <dbReference type="Pfam" id="PF13360"/>
    </source>
</evidence>
<dbReference type="EMBL" id="CP003167">
    <property type="protein sequence ID" value="AGB03549.1"/>
    <property type="molecule type" value="Genomic_DNA"/>
</dbReference>
<sequence>MRSAATLPVFGPLLLRREIRRLSRNLRNGDLSAIGKLAEIETTSKDKGARQVARESLASLMSQEAIDALCNEALLREDPFLRDLALEKGYTPNPPGAKALFLFLSGQDETFLRFDPEDHHPRLAEGYANAQARIRLHALRYATENAGTSRGHVLAHALLGREQDSAAKDWSYGEWALVMKTLACDASWDLLWRLVRMAPPAFSRAALETMNSAGWHLEGDERQVFEELIADLPESWNSPLPEKPLSSNGVQDSQVLRLSFSRDGTLLGAGSCDGTIATWNVASARLLGSCTPGTGSPHFLAFTLDNTLLIAGGDRGTLHATTLSGEPVWVFDDPSHPVGCAILSSSGEEILAGDREGYLFSMGCKTGAVRFSAPCHPSPVTALAQIAGGQSLATGHADGTVCCFDALTGVMLWTVTGTGDPVRALAFSEESGGILVIRGHALPVCLSGQNGSLVRAFARHSGTVSCSAISRGCRTVVVGTNTNVLRIWHEGDNPTVEIPLYNRVPSCCAITQDGTCLIAGCNEGTVFSFHLPEGVKTREIRAYRRPVSACSLSPEGRLLALAGWDGTVALRSVPDGELLRTLRRSAGAVTSLAFAGRETGILAGTADGTVRLFSPGSDTAGRCIDLYTPSLRTIAASPDGAVLACAGKEPGLRFWDIRTGGLLSSCSGLKTSVRCLAFLPDEKTLITGGWDGRVRFWDVPSGTAKEVCKGHTSTVTCCAVSPSGELFVTGSNDTTVRIWQSCDTKEPLVLRDAGKEVSCCAISPEGTLLAAAGADPVIRLYHLPDGARAYDIHQVPGIPTVLSFASNGLSLAVGYADGTLAFYSLHDRGLIRTLPAHAGAVTGIISIAEKDSVVTSGEDGRVCTFRVPFIQPLSFATFADLELAREHAGGTEAMATQWRFLYRLLSLRFQDEIELCPVFLDAGALDIQIVG</sequence>
<dbReference type="InterPro" id="IPR015943">
    <property type="entry name" value="WD40/YVTN_repeat-like_dom_sf"/>
</dbReference>
<dbReference type="AlphaFoldDB" id="L0HKF6"/>
<protein>
    <submittedName>
        <fullName evidence="4">WD40 repeat-containing protein</fullName>
    </submittedName>
</protein>
<dbReference type="InterPro" id="IPR011047">
    <property type="entry name" value="Quinoprotein_ADH-like_sf"/>
</dbReference>
<dbReference type="SUPFAM" id="SSF50978">
    <property type="entry name" value="WD40 repeat-like"/>
    <property type="match status" value="1"/>
</dbReference>
<dbReference type="Pfam" id="PF13360">
    <property type="entry name" value="PQQ_2"/>
    <property type="match status" value="1"/>
</dbReference>
<evidence type="ECO:0000313" key="4">
    <source>
        <dbReference type="EMBL" id="AGB03549.1"/>
    </source>
</evidence>
<dbReference type="InterPro" id="IPR001680">
    <property type="entry name" value="WD40_rpt"/>
</dbReference>
<dbReference type="Pfam" id="PF00400">
    <property type="entry name" value="WD40"/>
    <property type="match status" value="6"/>
</dbReference>
<dbReference type="STRING" id="593750.Metfor_2556"/>
<dbReference type="PROSITE" id="PS00678">
    <property type="entry name" value="WD_REPEATS_1"/>
    <property type="match status" value="2"/>
</dbReference>
<dbReference type="Gene3D" id="2.130.10.10">
    <property type="entry name" value="YVTN repeat-like/Quinoprotein amine dehydrogenase"/>
    <property type="match status" value="4"/>
</dbReference>
<dbReference type="SMART" id="SM00320">
    <property type="entry name" value="WD40"/>
    <property type="match status" value="14"/>
</dbReference>
<accession>L0HKF6</accession>
<dbReference type="PANTHER" id="PTHR19879">
    <property type="entry name" value="TRANSCRIPTION INITIATION FACTOR TFIID"/>
    <property type="match status" value="1"/>
</dbReference>
<dbReference type="PROSITE" id="PS50294">
    <property type="entry name" value="WD_REPEATS_REGION"/>
    <property type="match status" value="2"/>
</dbReference>
<keyword evidence="1" id="KW-0853">WD repeat</keyword>
<dbReference type="PANTHER" id="PTHR19879:SF9">
    <property type="entry name" value="TRANSCRIPTION INITIATION FACTOR TFIID SUBUNIT 5"/>
    <property type="match status" value="1"/>
</dbReference>
<evidence type="ECO:0000256" key="2">
    <source>
        <dbReference type="ARBA" id="ARBA00022737"/>
    </source>
</evidence>
<dbReference type="CDD" id="cd00200">
    <property type="entry name" value="WD40"/>
    <property type="match status" value="1"/>
</dbReference>
<dbReference type="eggNOG" id="arCOG02561">
    <property type="taxonomic scope" value="Archaea"/>
</dbReference>
<dbReference type="Proteomes" id="UP000010824">
    <property type="component" value="Chromosome"/>
</dbReference>
<organism evidence="4 5">
    <name type="scientific">Methanoregula formicica (strain DSM 22288 / NBRC 105244 / SMSP)</name>
    <dbReference type="NCBI Taxonomy" id="593750"/>
    <lineage>
        <taxon>Archaea</taxon>
        <taxon>Methanobacteriati</taxon>
        <taxon>Methanobacteriota</taxon>
        <taxon>Stenosarchaea group</taxon>
        <taxon>Methanomicrobia</taxon>
        <taxon>Methanomicrobiales</taxon>
        <taxon>Methanoregulaceae</taxon>
        <taxon>Methanoregula</taxon>
    </lineage>
</organism>
<gene>
    <name evidence="4" type="ordered locus">Metfor_2556</name>
</gene>
<dbReference type="InParanoid" id="L0HKF6"/>